<gene>
    <name evidence="3" type="ORF">HT99x_008720</name>
    <name evidence="2" type="ORF">HT99x_01340</name>
</gene>
<evidence type="ECO:0000313" key="2">
    <source>
        <dbReference type="EMBL" id="KRG21587.1"/>
    </source>
</evidence>
<dbReference type="SUPFAM" id="SSF48403">
    <property type="entry name" value="Ankyrin repeat"/>
    <property type="match status" value="1"/>
</dbReference>
<reference evidence="3" key="3">
    <citation type="submission" date="2021-06" db="EMBL/GenBank/DDBJ databases">
        <title>Genomic Description and Analysis of Intracellular Bacteria, Candidatus Berkiella cookevillensis and Candidatus Berkiella aquae.</title>
        <authorList>
            <person name="Kidane D.T."/>
            <person name="Mehari Y.T."/>
            <person name="Rice F.C."/>
            <person name="Arivett B.A."/>
            <person name="Farone A.L."/>
            <person name="Berk S.G."/>
            <person name="Farone M.B."/>
        </authorList>
    </citation>
    <scope>NUCLEOTIDE SEQUENCE</scope>
    <source>
        <strain evidence="3">HT99</strain>
    </source>
</reference>
<feature type="repeat" description="ANK" evidence="1">
    <location>
        <begin position="39"/>
        <end position="61"/>
    </location>
</feature>
<reference evidence="3" key="2">
    <citation type="journal article" date="2016" name="Genome Announc.">
        <title>Draft Genome Sequences of Two Novel Amoeba-Resistant Intranuclear Bacteria, 'Candidatus Berkiella cookevillensis' and 'Candidatus Berkiella aquae'.</title>
        <authorList>
            <person name="Mehari Y.T."/>
            <person name="Arivett B.A."/>
            <person name="Farone A.L."/>
            <person name="Gunderson J.H."/>
            <person name="Farone M.B."/>
        </authorList>
    </citation>
    <scope>NUCLEOTIDE SEQUENCE</scope>
    <source>
        <strain evidence="3">HT99</strain>
    </source>
</reference>
<dbReference type="OrthoDB" id="282517at2"/>
<sequence>MKARELIKLMTAELTEDQILTKMKSKLAKIKLPLETSFKGITPLQVAATRGHTKILGYLIETQHANPKAIHSNDKTALEDAIFNRKTDAALYLISKMKGFDSKLFHSMLLLAVHLQQLSIVKAILNQEPHLINYRTTELMKEALDQPSNDIAIFLLQQGAHRMILVHIPGSESPYSYALRRLNDEILTCMLEFGASPFHCDKNSTPTAVWEPLLSSTGTNNQKRTCANILFAAGAGLDIQTIPDEVLTLYGLNRKIVGEILIIGEQKQDNGVWQKKSISNISTLTACFTNQNWRFNGRQLMRAVLSFESPKPTHINALQALFQAKWDDQSLPQISIIKPAGLSNHLKAQLKKGISTLTLRELDLVLCEAAVSYRAAYSLFREMLNNISSKTDTFNQKQIIKQYFRSYSRLVEFLQHPDSTIISLGENMTLAQIMVEPNDMMTKMKVVMSSLEQQDDAFEKMLMVFNLFNDHLKSLLKKHEILLSPLLVKQLLYMLRFETTRLLANQYLNMRNTTLALHSAIEANRCINTILLDSSLKISIDECKYKCLLLLSAIYAAQGCFKEATKALQESNKFFQLSEITEDLFLETAECIRVSLSKTNITTLDLITFIEVCNIHCFNFLLEENSSPPLAELAIHFNNQYEELCYQYLTQTQAFFAEKLQSFGKLIIFSDSLVLMRTQDINPATLNLLNSRCDVQYFSDSNSIIFTRDLLFSHNSHQWLDEFINAITTIDSIQSSIHPIPDNKPAEKEPVSTSVLTESFATLSLPSSKTKIKTQPESHLVKCDSSNEKAAKHDKLNNYGFELFAEQSPAIPVGDKDLAHTSTFISVPRNANFAPLLSFNKLSKQCVRIDDKSNVMEVSIRLPTTTKILKATGSVQQETVTAQNQYRRLYLIKNIVTPSKVNHYGFKPLEGYTPPIPIVNNYIPDETLFITLPCNNPTFLPFFGLCYNKQTNNYHEVRGIAEKGLNQQGVKLSSKWVTGNNQQPTKIDIARMKVLGADGKGKLRAIGQVQQEIRTQNNRIRKLYVINEIEEKKKEKRNGVLKSR</sequence>
<dbReference type="AlphaFoldDB" id="A0A0Q9YZF0"/>
<evidence type="ECO:0000313" key="3">
    <source>
        <dbReference type="EMBL" id="MCS5711517.1"/>
    </source>
</evidence>
<dbReference type="InterPro" id="IPR036770">
    <property type="entry name" value="Ankyrin_rpt-contain_sf"/>
</dbReference>
<dbReference type="EMBL" id="LKAJ01000004">
    <property type="protein sequence ID" value="KRG21587.1"/>
    <property type="molecule type" value="Genomic_DNA"/>
</dbReference>
<dbReference type="PROSITE" id="PS50088">
    <property type="entry name" value="ANK_REPEAT"/>
    <property type="match status" value="1"/>
</dbReference>
<keyword evidence="4" id="KW-1185">Reference proteome</keyword>
<reference evidence="2" key="1">
    <citation type="submission" date="2015-09" db="EMBL/GenBank/DDBJ databases">
        <title>Draft Genome Sequences of Two Novel Amoeba-resistant Intranuclear Bacteria, Candidatus Berkiella cookevillensis and Candidatus Berkiella aquae.</title>
        <authorList>
            <person name="Mehari Y.T."/>
            <person name="Arivett B.A."/>
            <person name="Farone A.L."/>
            <person name="Gunderson J.H."/>
            <person name="Farone M.B."/>
        </authorList>
    </citation>
    <scope>NUCLEOTIDE SEQUENCE [LARGE SCALE GENOMIC DNA]</scope>
    <source>
        <strain evidence="2">HT99</strain>
    </source>
</reference>
<dbReference type="InterPro" id="IPR051616">
    <property type="entry name" value="Cul2-RING_E3_ligase_SR"/>
</dbReference>
<proteinExistence type="predicted"/>
<dbReference type="InterPro" id="IPR002110">
    <property type="entry name" value="Ankyrin_rpt"/>
</dbReference>
<dbReference type="PANTHER" id="PTHR46224">
    <property type="entry name" value="ANKYRIN REPEAT FAMILY PROTEIN"/>
    <property type="match status" value="1"/>
</dbReference>
<dbReference type="PROSITE" id="PS50297">
    <property type="entry name" value="ANK_REP_REGION"/>
    <property type="match status" value="1"/>
</dbReference>
<protein>
    <submittedName>
        <fullName evidence="3">Ankyrin repeat domain-containing protein</fullName>
    </submittedName>
    <submittedName>
        <fullName evidence="2">Ankyrin repeats (3 copies)</fullName>
    </submittedName>
</protein>
<keyword evidence="1" id="KW-0040">ANK repeat</keyword>
<comment type="caution">
    <text evidence="2">The sequence shown here is derived from an EMBL/GenBank/DDBJ whole genome shotgun (WGS) entry which is preliminary data.</text>
</comment>
<dbReference type="RefSeq" id="WP_075065968.1">
    <property type="nucleotide sequence ID" value="NZ_LKAJ02000001.1"/>
</dbReference>
<evidence type="ECO:0000313" key="4">
    <source>
        <dbReference type="Proteomes" id="UP000051497"/>
    </source>
</evidence>
<dbReference type="Pfam" id="PF12796">
    <property type="entry name" value="Ank_2"/>
    <property type="match status" value="1"/>
</dbReference>
<dbReference type="Gene3D" id="1.25.40.20">
    <property type="entry name" value="Ankyrin repeat-containing domain"/>
    <property type="match status" value="1"/>
</dbReference>
<dbReference type="PANTHER" id="PTHR46224:SF64">
    <property type="entry name" value="IQ MOTIF AND ANKYRIN REPEAT DOMAIN-CONTAINING PROTEIN 1"/>
    <property type="match status" value="1"/>
</dbReference>
<accession>A0A0Q9YZF0</accession>
<evidence type="ECO:0000256" key="1">
    <source>
        <dbReference type="PROSITE-ProRule" id="PRU00023"/>
    </source>
</evidence>
<organism evidence="2">
    <name type="scientific">Candidatus Berkiella aquae</name>
    <dbReference type="NCBI Taxonomy" id="295108"/>
    <lineage>
        <taxon>Bacteria</taxon>
        <taxon>Pseudomonadati</taxon>
        <taxon>Pseudomonadota</taxon>
        <taxon>Gammaproteobacteria</taxon>
        <taxon>Candidatus Berkiellales</taxon>
        <taxon>Candidatus Berkiellaceae</taxon>
        <taxon>Candidatus Berkiella</taxon>
    </lineage>
</organism>
<dbReference type="EMBL" id="LKAJ02000001">
    <property type="protein sequence ID" value="MCS5711517.1"/>
    <property type="molecule type" value="Genomic_DNA"/>
</dbReference>
<dbReference type="Proteomes" id="UP000051497">
    <property type="component" value="Unassembled WGS sequence"/>
</dbReference>
<name>A0A0Q9YZF0_9GAMM</name>
<dbReference type="SMART" id="SM00248">
    <property type="entry name" value="ANK"/>
    <property type="match status" value="4"/>
</dbReference>